<gene>
    <name evidence="1" type="ORF">CR103_15410</name>
</gene>
<dbReference type="EMBL" id="PDOB01000026">
    <property type="protein sequence ID" value="PIL38936.1"/>
    <property type="molecule type" value="Genomic_DNA"/>
</dbReference>
<sequence length="192" mass="19787">MPTVDPVTSPSSSSITLSQQALDSRLGQLGDKTVEAAQRFIGNIAAILFGDAANGAAVQLDTMSVAADTGRSALVESGSNAGVKLDLAALQMNASAAFVGRATIATADGQSFEVEIAIEYAASVGVSYSFANSAANSNAVQPPLKGPDALALTGRQLPAIECRAGRVRPNYHRLSRPGRPGPHAWRAHIMTD</sequence>
<reference evidence="1 2" key="1">
    <citation type="submission" date="2017-10" db="EMBL/GenBank/DDBJ databases">
        <title>Massilia psychrophilum sp. nov., a novel purple-pigmented bacterium isolated from Tianshan glacier, Xinjiang Municipality, China.</title>
        <authorList>
            <person name="Wang H."/>
        </authorList>
    </citation>
    <scope>NUCLEOTIDE SEQUENCE [LARGE SCALE GENOMIC DNA]</scope>
    <source>
        <strain evidence="1 2">JCM 30813</strain>
    </source>
</reference>
<organism evidence="1 2">
    <name type="scientific">Massilia psychrophila</name>
    <dbReference type="NCBI Taxonomy" id="1603353"/>
    <lineage>
        <taxon>Bacteria</taxon>
        <taxon>Pseudomonadati</taxon>
        <taxon>Pseudomonadota</taxon>
        <taxon>Betaproteobacteria</taxon>
        <taxon>Burkholderiales</taxon>
        <taxon>Oxalobacteraceae</taxon>
        <taxon>Telluria group</taxon>
        <taxon>Massilia</taxon>
    </lineage>
</organism>
<name>A0A2G8SYR9_9BURK</name>
<proteinExistence type="predicted"/>
<evidence type="ECO:0000313" key="1">
    <source>
        <dbReference type="EMBL" id="PIL38936.1"/>
    </source>
</evidence>
<evidence type="ECO:0000313" key="2">
    <source>
        <dbReference type="Proteomes" id="UP000228593"/>
    </source>
</evidence>
<dbReference type="AlphaFoldDB" id="A0A2G8SYR9"/>
<dbReference type="RefSeq" id="WP_099916857.1">
    <property type="nucleotide sequence ID" value="NZ_BMHS01000007.1"/>
</dbReference>
<protein>
    <submittedName>
        <fullName evidence="1">Uncharacterized protein</fullName>
    </submittedName>
</protein>
<dbReference type="OrthoDB" id="8701435at2"/>
<accession>A0A2G8SYR9</accession>
<dbReference type="Proteomes" id="UP000228593">
    <property type="component" value="Unassembled WGS sequence"/>
</dbReference>
<keyword evidence="2" id="KW-1185">Reference proteome</keyword>
<comment type="caution">
    <text evidence="1">The sequence shown here is derived from an EMBL/GenBank/DDBJ whole genome shotgun (WGS) entry which is preliminary data.</text>
</comment>